<feature type="domain" description="MobA/MobL protein" evidence="10">
    <location>
        <begin position="18"/>
        <end position="79"/>
    </location>
</feature>
<reference evidence="13" key="1">
    <citation type="submission" date="2021-02" db="EMBL/GenBank/DDBJ databases">
        <title>Thiocyanate and organic carbon inputs drive convergent selection for specific autotrophic Afipia and Thiobacillus strains within complex microbiomes.</title>
        <authorList>
            <person name="Huddy R.J."/>
            <person name="Sachdeva R."/>
            <person name="Kadzinga F."/>
            <person name="Kantor R.S."/>
            <person name="Harrison S.T.L."/>
            <person name="Banfield J.F."/>
        </authorList>
    </citation>
    <scope>NUCLEOTIDE SEQUENCE</scope>
    <source>
        <strain evidence="13">SCN18_10_11_15_R4_P_38_20</strain>
    </source>
</reference>
<sequence length="1815" mass="207611">MAIYHSHMSYTSRSGGGSACSHAAYISGSIVKDERTGLSWDYSKKAHDVLYSEILAPENSPNWVYDSNSLWNEVERFEDYIAEKRFKGHKDSEKNAKSLAGKEKFLSSCKTSFKADFALPIEITDKEHLKELARKIVKECYVSNGLVAQYAIHDMKGNPHLHIIATTRPLIEGSFSERRFVIEREQLVEMRKQMGDICNQYAQEKGYDYHLDHRSYKDQGIKLVATKHLGPNARHRLQELSQNVQDNEEVRQKNLEILLKHPEEIIKVVASQKAVFTQVDLAKEIFKRVGGDDKLYAVLKAKVDGIEIPSIAIIGKTLNDNSLYESKNIQFKKEDYVRTIDSFTAKILSEEHAIYLGENIKGQVFYTSHEMKKHETAISETVVLLKQRETHHIAEKHKFNSIEKIQNELEITFTQEQIGAIDHLLSNKAISVLTGKAGTGKSTVLKPVVEAYRKSGFNVIGTAFQGKVADQLANELNIEGYTLDQLNNRWNAQDKLKTIIENKELKGQALVKAKAEVERLQEWRLTDKHVVILDEGSMVHGSLWKSLLQEVERSGAQLRIVQDNKQIKALYGLDAARLIEEKVGAYEIKGVVRQKEQWMREASALLNEHRIEEGLKPYYERGHFDFRERDFESKISLVADYLEGIAQAPHQTHMALAQKNKDVVELNELLRGALRSQGKLSEEFIFGQEGEGILNLQQSAQGPKTQHFRKSAYGRRFAAGDRVMFLENDHKERHVTTLEKGKGEGQGIKNGTLGVIESFDLKRQTVEVRLHDGRLVGFDSKSYDSLTHGYAVTINKSQGATFDYSYGFFSSFNSNQLLIWLTRHKESFKGYVSKGIASDLKGMVSHVARSDYKGLSTDFDLADHQKPYFNLVQHYWEISRDAGNLRTKIDNLTLQADQEGKKISLSKEWGHYNELVQTRNKDASEILKNWVQCSPFMHQTGVRRETLEVQAGLRKRLLSAVEETALDKVGTYFNISHQARNLWKEISKTHPGSLSYHHPEYEAYATIKDTRNELAYEIASFPMLYKPLFRVSEQNGAYVTHSGSIQGKRPQGFKSVLGQAEQYINQRKIQAFENTLKFEERTHYKQVLEYKSLQHQSVALSQHFKEMRSTAVLSEILESNQLKNQEIAYQRDTLAYKIVSNYGNTQPFIEKLSLKSELLLKHAIFGEVRELIGSYGETQSIEERTQLADKLVSFILKEQGSVDKGLYGLLKEQNLDLQKLKFEQGWLKAHQEGKDLSIKTIDELDKAYKDLSAYREGKKTSPNWDILKSENVKDRNSDKSKFSNNLKRQRQNFQENKQTINTYEREEVLSCLNRSHIEGIFARHIDGWVSTPKSTYHQNEIRYGSKGGFVINRDTGVWYNFSAGVGGDIFKYVSHSQNLTYGEAVKQIGTELNAPQIMHINWELREKKQNELKLQAEREEQLKIEKSQEKTNKLYEASQPIQGTIAEQYLREHRKIKTAELPQDLRFIPQFKDYDSNKTFPTLASFARDVEGKLSSVQVTCLDPYTANKADIEVKKRSLGTIKGTVVEIQVSEGPTYIAEGIETALSLKEVQIKGSILVSLGLSNMSHINAHLKKEEPLILCADADDPHSAAWKTSEKTLEKLQQEGFKVSIIRPQGEKGRDFNDVLKEENAEAVRTYFEQNKAFTASESKNSTIEPETPRSWNEPSQDKKLTPQEEDFLNNEASKSSQAQEQKPREEKIVLPSDWQEEFKREYLRKNPEAALRNTETNEEAAKPLTSYEVIHKYKSLTWKLDNVSSESILKDAQKEFNELISKASQDKALMRQILLEDKQIAKQITTIAEQQNKTLKHESSFER</sequence>
<dbReference type="GO" id="GO:0003677">
    <property type="term" value="F:DNA binding"/>
    <property type="evidence" value="ECO:0007669"/>
    <property type="project" value="InterPro"/>
</dbReference>
<evidence type="ECO:0000256" key="9">
    <source>
        <dbReference type="SAM" id="MobiDB-lite"/>
    </source>
</evidence>
<dbReference type="InterPro" id="IPR034154">
    <property type="entry name" value="TOPRIM_DnaG/twinkle"/>
</dbReference>
<feature type="domain" description="Toprim" evidence="11">
    <location>
        <begin position="1537"/>
        <end position="1630"/>
    </location>
</feature>
<evidence type="ECO:0000256" key="6">
    <source>
        <dbReference type="ARBA" id="ARBA00022705"/>
    </source>
</evidence>
<comment type="similarity">
    <text evidence="1">Belongs to the MobA/MobL family.</text>
</comment>
<dbReference type="InterPro" id="IPR005053">
    <property type="entry name" value="MobA_MobL"/>
</dbReference>
<evidence type="ECO:0000313" key="13">
    <source>
        <dbReference type="EMBL" id="MBN9413585.1"/>
    </source>
</evidence>
<evidence type="ECO:0000259" key="10">
    <source>
        <dbReference type="Pfam" id="PF03389"/>
    </source>
</evidence>
<dbReference type="SUPFAM" id="SSF52540">
    <property type="entry name" value="P-loop containing nucleoside triphosphate hydrolases"/>
    <property type="match status" value="2"/>
</dbReference>
<dbReference type="SUPFAM" id="SSF57783">
    <property type="entry name" value="Zinc beta-ribbon"/>
    <property type="match status" value="1"/>
</dbReference>
<dbReference type="InterPro" id="IPR036977">
    <property type="entry name" value="DNA_primase_Znf_CHC2"/>
</dbReference>
<feature type="compositionally biased region" description="Polar residues" evidence="9">
    <location>
        <begin position="1682"/>
        <end position="1692"/>
    </location>
</feature>
<dbReference type="Proteomes" id="UP000664414">
    <property type="component" value="Unassembled WGS sequence"/>
</dbReference>
<feature type="compositionally biased region" description="Polar residues" evidence="9">
    <location>
        <begin position="1646"/>
        <end position="1666"/>
    </location>
</feature>
<keyword evidence="2" id="KW-0240">DNA-directed RNA polymerase</keyword>
<dbReference type="Gene3D" id="3.90.580.10">
    <property type="entry name" value="Zinc finger, CHC2-type domain"/>
    <property type="match status" value="1"/>
</dbReference>
<dbReference type="InterPro" id="IPR055570">
    <property type="entry name" value="DUF7146"/>
</dbReference>
<evidence type="ECO:0000256" key="3">
    <source>
        <dbReference type="ARBA" id="ARBA00022515"/>
    </source>
</evidence>
<proteinExistence type="inferred from homology"/>
<evidence type="ECO:0000256" key="2">
    <source>
        <dbReference type="ARBA" id="ARBA00022478"/>
    </source>
</evidence>
<dbReference type="GO" id="GO:0006269">
    <property type="term" value="P:DNA replication, synthesis of primer"/>
    <property type="evidence" value="ECO:0007669"/>
    <property type="project" value="UniProtKB-KW"/>
</dbReference>
<evidence type="ECO:0000256" key="4">
    <source>
        <dbReference type="ARBA" id="ARBA00022679"/>
    </source>
</evidence>
<evidence type="ECO:0000256" key="7">
    <source>
        <dbReference type="ARBA" id="ARBA00022971"/>
    </source>
</evidence>
<comment type="caution">
    <text evidence="13">The sequence shown here is derived from an EMBL/GenBank/DDBJ whole genome shotgun (WGS) entry which is preliminary data.</text>
</comment>
<dbReference type="InterPro" id="IPR006171">
    <property type="entry name" value="TOPRIM_dom"/>
</dbReference>
<dbReference type="Pfam" id="PF13362">
    <property type="entry name" value="Toprim_3"/>
    <property type="match status" value="1"/>
</dbReference>
<dbReference type="GO" id="GO:0000428">
    <property type="term" value="C:DNA-directed RNA polymerase complex"/>
    <property type="evidence" value="ECO:0007669"/>
    <property type="project" value="UniProtKB-KW"/>
</dbReference>
<dbReference type="GO" id="GO:0016779">
    <property type="term" value="F:nucleotidyltransferase activity"/>
    <property type="evidence" value="ECO:0007669"/>
    <property type="project" value="UniProtKB-KW"/>
</dbReference>
<keyword evidence="8" id="KW-0804">Transcription</keyword>
<dbReference type="Pfam" id="PF23639">
    <property type="entry name" value="DUF7146"/>
    <property type="match status" value="1"/>
</dbReference>
<name>A0A8J7PK07_9PROT</name>
<accession>A0A8J7PK07</accession>
<feature type="domain" description="MobA/MobL protein" evidence="10">
    <location>
        <begin position="112"/>
        <end position="235"/>
    </location>
</feature>
<organism evidence="13 14">
    <name type="scientific">Candidatus Paracaedimonas acanthamoebae</name>
    <dbReference type="NCBI Taxonomy" id="244581"/>
    <lineage>
        <taxon>Bacteria</taxon>
        <taxon>Pseudomonadati</taxon>
        <taxon>Pseudomonadota</taxon>
        <taxon>Alphaproteobacteria</taxon>
        <taxon>Holosporales</taxon>
        <taxon>Caedimonadaceae</taxon>
        <taxon>Candidatus Paracaedimonas</taxon>
    </lineage>
</organism>
<evidence type="ECO:0000259" key="11">
    <source>
        <dbReference type="Pfam" id="PF13362"/>
    </source>
</evidence>
<dbReference type="Pfam" id="PF13604">
    <property type="entry name" value="AAA_30"/>
    <property type="match status" value="1"/>
</dbReference>
<keyword evidence="3" id="KW-0639">Primosome</keyword>
<evidence type="ECO:0000256" key="1">
    <source>
        <dbReference type="ARBA" id="ARBA00010873"/>
    </source>
</evidence>
<dbReference type="InterPro" id="IPR027417">
    <property type="entry name" value="P-loop_NTPase"/>
</dbReference>
<dbReference type="Gene3D" id="3.40.1360.10">
    <property type="match status" value="1"/>
</dbReference>
<dbReference type="Gene3D" id="2.30.30.940">
    <property type="match status" value="1"/>
</dbReference>
<dbReference type="Gene3D" id="3.40.50.300">
    <property type="entry name" value="P-loop containing nucleotide triphosphate hydrolases"/>
    <property type="match status" value="2"/>
</dbReference>
<dbReference type="Gene3D" id="3.30.930.30">
    <property type="match status" value="1"/>
</dbReference>
<gene>
    <name evidence="13" type="ORF">J0H12_06665</name>
</gene>
<dbReference type="Pfam" id="PF03389">
    <property type="entry name" value="MobA_MobL"/>
    <property type="match status" value="2"/>
</dbReference>
<keyword evidence="4" id="KW-0808">Transferase</keyword>
<feature type="domain" description="DUF7146" evidence="12">
    <location>
        <begin position="1426"/>
        <end position="1528"/>
    </location>
</feature>
<evidence type="ECO:0000313" key="14">
    <source>
        <dbReference type="Proteomes" id="UP000664414"/>
    </source>
</evidence>
<evidence type="ECO:0000259" key="12">
    <source>
        <dbReference type="Pfam" id="PF23639"/>
    </source>
</evidence>
<protein>
    <submittedName>
        <fullName evidence="13">AAA family ATPase</fullName>
    </submittedName>
</protein>
<evidence type="ECO:0000256" key="5">
    <source>
        <dbReference type="ARBA" id="ARBA00022695"/>
    </source>
</evidence>
<dbReference type="CDD" id="cd01029">
    <property type="entry name" value="TOPRIM_primases"/>
    <property type="match status" value="1"/>
</dbReference>
<evidence type="ECO:0000256" key="8">
    <source>
        <dbReference type="ARBA" id="ARBA00023163"/>
    </source>
</evidence>
<keyword evidence="7" id="KW-0184">Conjugation</keyword>
<dbReference type="GO" id="GO:1990077">
    <property type="term" value="C:primosome complex"/>
    <property type="evidence" value="ECO:0007669"/>
    <property type="project" value="UniProtKB-KW"/>
</dbReference>
<dbReference type="GO" id="GO:0008270">
    <property type="term" value="F:zinc ion binding"/>
    <property type="evidence" value="ECO:0007669"/>
    <property type="project" value="InterPro"/>
</dbReference>
<keyword evidence="6" id="KW-0235">DNA replication</keyword>
<feature type="region of interest" description="Disordered" evidence="9">
    <location>
        <begin position="1646"/>
        <end position="1702"/>
    </location>
</feature>
<dbReference type="EMBL" id="JAFKGL010000028">
    <property type="protein sequence ID" value="MBN9413585.1"/>
    <property type="molecule type" value="Genomic_DNA"/>
</dbReference>
<keyword evidence="5" id="KW-0548">Nucleotidyltransferase</keyword>